<dbReference type="Gene3D" id="2.60.40.420">
    <property type="entry name" value="Cupredoxins - blue copper proteins"/>
    <property type="match status" value="1"/>
</dbReference>
<dbReference type="Proteomes" id="UP000570288">
    <property type="component" value="Unassembled WGS sequence"/>
</dbReference>
<sequence length="108" mass="11659">ILGPVIKAEVGDTILVTFLNKASWPFSIQPHGVSYGKESEGMWYHDGLSQSGVSVAPLHNFTYRWTVPRHVGPTSSDPPCLTWMYSSAANPVKDSSSGLVGPLLICKS</sequence>
<evidence type="ECO:0000256" key="1">
    <source>
        <dbReference type="ARBA" id="ARBA00010609"/>
    </source>
</evidence>
<dbReference type="InterPro" id="IPR008972">
    <property type="entry name" value="Cupredoxin"/>
</dbReference>
<dbReference type="OrthoDB" id="2121828at2759"/>
<evidence type="ECO:0000313" key="4">
    <source>
        <dbReference type="Proteomes" id="UP000570288"/>
    </source>
</evidence>
<evidence type="ECO:0000313" key="3">
    <source>
        <dbReference type="EMBL" id="NXS02351.1"/>
    </source>
</evidence>
<dbReference type="EMBL" id="VYZR01111105">
    <property type="protein sequence ID" value="NXS02351.1"/>
    <property type="molecule type" value="Genomic_DNA"/>
</dbReference>
<proteinExistence type="inferred from homology"/>
<feature type="domain" description="Plastocyanin-like" evidence="2">
    <location>
        <begin position="1"/>
        <end position="105"/>
    </location>
</feature>
<dbReference type="SUPFAM" id="SSF49503">
    <property type="entry name" value="Cupredoxins"/>
    <property type="match status" value="1"/>
</dbReference>
<accession>A0A7L2QZD6</accession>
<gene>
    <name evidence="3" type="primary">Heph_2</name>
    <name evidence="3" type="ORF">OXYMAD_R05980</name>
</gene>
<organism evidence="3 4">
    <name type="scientific">Oxylabes madagascariensis</name>
    <name type="common">white-throated Oxylabes</name>
    <dbReference type="NCBI Taxonomy" id="98144"/>
    <lineage>
        <taxon>Eukaryota</taxon>
        <taxon>Metazoa</taxon>
        <taxon>Chordata</taxon>
        <taxon>Craniata</taxon>
        <taxon>Vertebrata</taxon>
        <taxon>Euteleostomi</taxon>
        <taxon>Archelosauria</taxon>
        <taxon>Archosauria</taxon>
        <taxon>Dinosauria</taxon>
        <taxon>Saurischia</taxon>
        <taxon>Theropoda</taxon>
        <taxon>Coelurosauria</taxon>
        <taxon>Aves</taxon>
        <taxon>Neognathae</taxon>
        <taxon>Neoaves</taxon>
        <taxon>Telluraves</taxon>
        <taxon>Australaves</taxon>
        <taxon>Passeriformes</taxon>
        <taxon>Sylvioidea</taxon>
        <taxon>Timaliidae</taxon>
        <taxon>Oxylabes</taxon>
    </lineage>
</organism>
<dbReference type="GO" id="GO:0005507">
    <property type="term" value="F:copper ion binding"/>
    <property type="evidence" value="ECO:0007669"/>
    <property type="project" value="InterPro"/>
</dbReference>
<feature type="non-terminal residue" evidence="3">
    <location>
        <position position="1"/>
    </location>
</feature>
<keyword evidence="4" id="KW-1185">Reference proteome</keyword>
<dbReference type="Pfam" id="PF07732">
    <property type="entry name" value="Cu-oxidase_3"/>
    <property type="match status" value="1"/>
</dbReference>
<dbReference type="InterPro" id="IPR011707">
    <property type="entry name" value="Cu-oxidase-like_N"/>
</dbReference>
<feature type="non-terminal residue" evidence="3">
    <location>
        <position position="108"/>
    </location>
</feature>
<evidence type="ECO:0000259" key="2">
    <source>
        <dbReference type="Pfam" id="PF07732"/>
    </source>
</evidence>
<dbReference type="AlphaFoldDB" id="A0A7L2QZD6"/>
<protein>
    <submittedName>
        <fullName evidence="3">HEPH protein</fullName>
    </submittedName>
</protein>
<name>A0A7L2QZD6_9PASS</name>
<reference evidence="3 4" key="1">
    <citation type="submission" date="2019-09" db="EMBL/GenBank/DDBJ databases">
        <title>Bird 10,000 Genomes (B10K) Project - Family phase.</title>
        <authorList>
            <person name="Zhang G."/>
        </authorList>
    </citation>
    <scope>NUCLEOTIDE SEQUENCE [LARGE SCALE GENOMIC DNA]</scope>
    <source>
        <strain evidence="3">B10K-DU-002-81</strain>
    </source>
</reference>
<comment type="caution">
    <text evidence="3">The sequence shown here is derived from an EMBL/GenBank/DDBJ whole genome shotgun (WGS) entry which is preliminary data.</text>
</comment>
<comment type="similarity">
    <text evidence="1">Belongs to the multicopper oxidase family.</text>
</comment>